<reference evidence="4" key="1">
    <citation type="submission" date="2021-10" db="EMBL/GenBank/DDBJ databases">
        <title>Roseicella aerolatum sp. nov., isolated from aerosols of e-waste dismantling site.</title>
        <authorList>
            <person name="Qin T."/>
        </authorList>
    </citation>
    <scope>NUCLEOTIDE SEQUENCE</scope>
    <source>
        <strain evidence="4">GB24</strain>
    </source>
</reference>
<gene>
    <name evidence="4" type="ORF">LHA35_06910</name>
</gene>
<keyword evidence="1" id="KW-0479">Metal-binding</keyword>
<keyword evidence="1" id="KW-1208">Phospholipid metabolism</keyword>
<protein>
    <recommendedName>
        <fullName evidence="1">Phosphatidylglycerophosphatase A</fullName>
        <ecNumber evidence="1">3.1.3.27</ecNumber>
    </recommendedName>
    <alternativeName>
        <fullName evidence="1">Phosphatidylglycerolphosphate phosphatase A</fullName>
    </alternativeName>
</protein>
<keyword evidence="1" id="KW-0443">Lipid metabolism</keyword>
<dbReference type="EMBL" id="JAJAQI010000008">
    <property type="protein sequence ID" value="MCB4821460.1"/>
    <property type="molecule type" value="Genomic_DNA"/>
</dbReference>
<feature type="transmembrane region" description="Helical" evidence="2">
    <location>
        <begin position="115"/>
        <end position="136"/>
    </location>
</feature>
<comment type="pathway">
    <text evidence="1">Phospholipid metabolism; phosphatidylglycerol biosynthesis; phosphatidylglycerol from CDP-diacylglycerol: step 2/2.</text>
</comment>
<name>A0A9X1IAZ4_9PROT</name>
<comment type="subcellular location">
    <subcellularLocation>
        <location evidence="1">Cell inner membrane</location>
        <topology evidence="1">Multi-pass membrane protein</topology>
    </subcellularLocation>
</comment>
<evidence type="ECO:0000259" key="3">
    <source>
        <dbReference type="Pfam" id="PF04608"/>
    </source>
</evidence>
<dbReference type="PIRSF" id="PIRSF006162">
    <property type="entry name" value="PgpA"/>
    <property type="match status" value="1"/>
</dbReference>
<dbReference type="InterPro" id="IPR036681">
    <property type="entry name" value="PgpA-like_sf"/>
</dbReference>
<dbReference type="Pfam" id="PF04608">
    <property type="entry name" value="PgpA"/>
    <property type="match status" value="1"/>
</dbReference>
<dbReference type="GO" id="GO:0005886">
    <property type="term" value="C:plasma membrane"/>
    <property type="evidence" value="ECO:0007669"/>
    <property type="project" value="UniProtKB-SubCell"/>
</dbReference>
<dbReference type="AlphaFoldDB" id="A0A9X1IAZ4"/>
<comment type="caution">
    <text evidence="4">The sequence shown here is derived from an EMBL/GenBank/DDBJ whole genome shotgun (WGS) entry which is preliminary data.</text>
</comment>
<dbReference type="InterPro" id="IPR026037">
    <property type="entry name" value="PgpA"/>
</dbReference>
<sequence>MGGVGRLRPAPGTWGSAVVLPAVFLGPFACLLLGLVLTVLGWWATRRMLGEDTNADPSWVVVDEGAGQLLALAALPAEAGARGVILAFLLFRLFDITKPGPVGWADRQHGARGVMLDDVVAGLLAALLVLVLAAMLPEGSL</sequence>
<evidence type="ECO:0000313" key="5">
    <source>
        <dbReference type="Proteomes" id="UP001139311"/>
    </source>
</evidence>
<dbReference type="GO" id="GO:0008962">
    <property type="term" value="F:phosphatidylglycerophosphatase activity"/>
    <property type="evidence" value="ECO:0007669"/>
    <property type="project" value="UniProtKB-EC"/>
</dbReference>
<proteinExistence type="predicted"/>
<keyword evidence="1 2" id="KW-0812">Transmembrane</keyword>
<keyword evidence="5" id="KW-1185">Reference proteome</keyword>
<keyword evidence="1 2" id="KW-0472">Membrane</keyword>
<dbReference type="GO" id="GO:0046872">
    <property type="term" value="F:metal ion binding"/>
    <property type="evidence" value="ECO:0007669"/>
    <property type="project" value="UniProtKB-KW"/>
</dbReference>
<feature type="transmembrane region" description="Helical" evidence="2">
    <location>
        <begin position="12"/>
        <end position="45"/>
    </location>
</feature>
<keyword evidence="1" id="KW-0378">Hydrolase</keyword>
<dbReference type="SUPFAM" id="SSF101307">
    <property type="entry name" value="YutG-like"/>
    <property type="match status" value="1"/>
</dbReference>
<keyword evidence="1" id="KW-0595">Phospholipid degradation</keyword>
<dbReference type="RefSeq" id="WP_226606517.1">
    <property type="nucleotide sequence ID" value="NZ_JAJAQI010000008.1"/>
</dbReference>
<keyword evidence="2" id="KW-1133">Transmembrane helix</keyword>
<dbReference type="EC" id="3.1.3.27" evidence="1"/>
<organism evidence="4 5">
    <name type="scientific">Roseicella aerolata</name>
    <dbReference type="NCBI Taxonomy" id="2883479"/>
    <lineage>
        <taxon>Bacteria</taxon>
        <taxon>Pseudomonadati</taxon>
        <taxon>Pseudomonadota</taxon>
        <taxon>Alphaproteobacteria</taxon>
        <taxon>Acetobacterales</taxon>
        <taxon>Roseomonadaceae</taxon>
        <taxon>Roseicella</taxon>
    </lineage>
</organism>
<keyword evidence="1" id="KW-1003">Cell membrane</keyword>
<evidence type="ECO:0000313" key="4">
    <source>
        <dbReference type="EMBL" id="MCB4821460.1"/>
    </source>
</evidence>
<dbReference type="GO" id="GO:0009395">
    <property type="term" value="P:phospholipid catabolic process"/>
    <property type="evidence" value="ECO:0007669"/>
    <property type="project" value="UniProtKB-KW"/>
</dbReference>
<comment type="cofactor">
    <cofactor evidence="1">
        <name>Mg(2+)</name>
        <dbReference type="ChEBI" id="CHEBI:18420"/>
    </cofactor>
</comment>
<dbReference type="PANTHER" id="PTHR36305:SF1">
    <property type="entry name" value="PHOSPHATIDYLGLYCEROPHOSPHATASE A"/>
    <property type="match status" value="1"/>
</dbReference>
<keyword evidence="1" id="KW-0442">Lipid degradation</keyword>
<keyword evidence="1" id="KW-0460">Magnesium</keyword>
<evidence type="ECO:0000256" key="2">
    <source>
        <dbReference type="SAM" id="Phobius"/>
    </source>
</evidence>
<comment type="function">
    <text evidence="1">Lipid phosphatase which dephosphorylates phosphatidylglycerophosphate (PGP) to phosphatidylglycerol (PG).</text>
</comment>
<comment type="catalytic activity">
    <reaction evidence="1">
        <text>a 1,2-diacyl-sn-glycero-3-phospho-(1'-sn-glycero-3'-phosphate) + H2O = a 1,2-diacyl-sn-glycero-3-phospho-(1'-sn-glycerol) + phosphate</text>
        <dbReference type="Rhea" id="RHEA:33751"/>
        <dbReference type="ChEBI" id="CHEBI:15377"/>
        <dbReference type="ChEBI" id="CHEBI:43474"/>
        <dbReference type="ChEBI" id="CHEBI:60110"/>
        <dbReference type="ChEBI" id="CHEBI:64716"/>
        <dbReference type="EC" id="3.1.3.27"/>
    </reaction>
</comment>
<dbReference type="Proteomes" id="UP001139311">
    <property type="component" value="Unassembled WGS sequence"/>
</dbReference>
<feature type="domain" description="YutG/PgpA" evidence="3">
    <location>
        <begin position="2"/>
        <end position="132"/>
    </location>
</feature>
<dbReference type="PANTHER" id="PTHR36305">
    <property type="entry name" value="PHOSPHATIDYLGLYCEROPHOSPHATASE A"/>
    <property type="match status" value="1"/>
</dbReference>
<dbReference type="InterPro" id="IPR007686">
    <property type="entry name" value="YutG/PgpA"/>
</dbReference>
<keyword evidence="1" id="KW-0997">Cell inner membrane</keyword>
<dbReference type="CDD" id="cd06971">
    <property type="entry name" value="PgpA"/>
    <property type="match status" value="1"/>
</dbReference>
<accession>A0A9X1IAZ4</accession>
<evidence type="ECO:0000256" key="1">
    <source>
        <dbReference type="PIRNR" id="PIRNR006162"/>
    </source>
</evidence>